<feature type="region of interest" description="Disordered" evidence="1">
    <location>
        <begin position="80"/>
        <end position="109"/>
    </location>
</feature>
<dbReference type="EMBL" id="JAFIQS010000006">
    <property type="protein sequence ID" value="KAG5168337.1"/>
    <property type="molecule type" value="Genomic_DNA"/>
</dbReference>
<proteinExistence type="predicted"/>
<accession>A0A8H7XWH3</accession>
<comment type="caution">
    <text evidence="2">The sequence shown here is derived from an EMBL/GenBank/DDBJ whole genome shotgun (WGS) entry which is preliminary data.</text>
</comment>
<dbReference type="InterPro" id="IPR034600">
    <property type="entry name" value="Ribosomal_bL31m"/>
</dbReference>
<dbReference type="PANTHER" id="PTHR28174">
    <property type="entry name" value="54S RIBOSOMAL PROTEIN L36, MITOCHONDRIAL"/>
    <property type="match status" value="1"/>
</dbReference>
<name>A0A8H7XWH3_PSICU</name>
<evidence type="ECO:0000313" key="2">
    <source>
        <dbReference type="EMBL" id="KAG5168337.1"/>
    </source>
</evidence>
<protein>
    <submittedName>
        <fullName evidence="2">Uncharacterized protein</fullName>
    </submittedName>
</protein>
<dbReference type="GO" id="GO:0005762">
    <property type="term" value="C:mitochondrial large ribosomal subunit"/>
    <property type="evidence" value="ECO:0007669"/>
    <property type="project" value="InterPro"/>
</dbReference>
<dbReference type="Gene3D" id="6.20.130.10">
    <property type="match status" value="1"/>
</dbReference>
<gene>
    <name evidence="2" type="ORF">JR316_006935</name>
</gene>
<evidence type="ECO:0000256" key="1">
    <source>
        <dbReference type="SAM" id="MobiDB-lite"/>
    </source>
</evidence>
<dbReference type="GO" id="GO:0003735">
    <property type="term" value="F:structural constituent of ribosome"/>
    <property type="evidence" value="ECO:0007669"/>
    <property type="project" value="InterPro"/>
</dbReference>
<organism evidence="2">
    <name type="scientific">Psilocybe cubensis</name>
    <name type="common">Psychedelic mushroom</name>
    <name type="synonym">Stropharia cubensis</name>
    <dbReference type="NCBI Taxonomy" id="181762"/>
    <lineage>
        <taxon>Eukaryota</taxon>
        <taxon>Fungi</taxon>
        <taxon>Dikarya</taxon>
        <taxon>Basidiomycota</taxon>
        <taxon>Agaricomycotina</taxon>
        <taxon>Agaricomycetes</taxon>
        <taxon>Agaricomycetidae</taxon>
        <taxon>Agaricales</taxon>
        <taxon>Agaricineae</taxon>
        <taxon>Strophariaceae</taxon>
        <taxon>Psilocybe</taxon>
    </lineage>
</organism>
<dbReference type="GO" id="GO:0032543">
    <property type="term" value="P:mitochondrial translation"/>
    <property type="evidence" value="ECO:0007669"/>
    <property type="project" value="InterPro"/>
</dbReference>
<dbReference type="AlphaFoldDB" id="A0A8H7XWH3"/>
<dbReference type="PANTHER" id="PTHR28174:SF1">
    <property type="entry name" value="LARGE RIBOSOMAL SUBUNIT PROTEIN BL31M"/>
    <property type="match status" value="1"/>
</dbReference>
<feature type="compositionally biased region" description="Polar residues" evidence="1">
    <location>
        <begin position="83"/>
        <end position="97"/>
    </location>
</feature>
<reference evidence="2" key="1">
    <citation type="submission" date="2021-02" db="EMBL/GenBank/DDBJ databases">
        <title>Psilocybe cubensis genome.</title>
        <authorList>
            <person name="Mckernan K.J."/>
            <person name="Crawford S."/>
            <person name="Trippe A."/>
            <person name="Kane L.T."/>
            <person name="Mclaughlin S."/>
        </authorList>
    </citation>
    <scope>NUCLEOTIDE SEQUENCE [LARGE SCALE GENOMIC DNA]</scope>
    <source>
        <strain evidence="2">MGC-MH-2018</strain>
    </source>
</reference>
<dbReference type="OrthoDB" id="5587740at2759"/>
<sequence length="154" mass="17607">MLAITQKRCVPTLQLRASYIPTPQPCRSISNSPYGRTHVWKRRPPVLPNPVVPKFPQKVIRSDGTSFTHWTTSPKSLARLTRDTTNNPLWNTGNPNDRSLEDESNAAGRMGRFSRRFEVLGSDLSDSDWMEEMSTVMKREVLVEKEKPKPKSKK</sequence>